<evidence type="ECO:0000256" key="10">
    <source>
        <dbReference type="ARBA" id="ARBA00023274"/>
    </source>
</evidence>
<comment type="similarity">
    <text evidence="4">Belongs to the universal ribosomal protein uL3 family.</text>
</comment>
<reference evidence="12" key="2">
    <citation type="submission" date="2014-03" db="EMBL/GenBank/DDBJ databases">
        <title>The whipworm genome and dual-species transcriptomics of an intimate host-pathogen interaction.</title>
        <authorList>
            <person name="Foth B.J."/>
            <person name="Tsai I.J."/>
            <person name="Reid A.J."/>
            <person name="Bancroft A.J."/>
            <person name="Nichol S."/>
            <person name="Tracey A."/>
            <person name="Holroyd N."/>
            <person name="Cotton J.A."/>
            <person name="Stanley E.J."/>
            <person name="Zarowiecki M."/>
            <person name="Liu J.Z."/>
            <person name="Huckvale T."/>
            <person name="Cooper P.J."/>
            <person name="Grencis R.K."/>
            <person name="Berriman M."/>
        </authorList>
    </citation>
    <scope>NUCLEOTIDE SEQUENCE [LARGE SCALE GENOMIC DNA]</scope>
</reference>
<dbReference type="InterPro" id="IPR018206">
    <property type="entry name" value="ETF_asu_C_CS"/>
</dbReference>
<evidence type="ECO:0000313" key="12">
    <source>
        <dbReference type="EMBL" id="CDW57609.1"/>
    </source>
</evidence>
<reference evidence="12" key="1">
    <citation type="submission" date="2014-01" db="EMBL/GenBank/DDBJ databases">
        <authorList>
            <person name="Aslett M."/>
        </authorList>
    </citation>
    <scope>NUCLEOTIDE SEQUENCE</scope>
</reference>
<dbReference type="SUPFAM" id="SSF50447">
    <property type="entry name" value="Translation proteins"/>
    <property type="match status" value="1"/>
</dbReference>
<comment type="subcellular location">
    <subcellularLocation>
        <location evidence="2">Mitochondrion matrix</location>
    </subcellularLocation>
</comment>
<dbReference type="GO" id="GO:1990904">
    <property type="term" value="C:ribonucleoprotein complex"/>
    <property type="evidence" value="ECO:0007669"/>
    <property type="project" value="UniProtKB-KW"/>
</dbReference>
<evidence type="ECO:0000313" key="13">
    <source>
        <dbReference type="Proteomes" id="UP000030665"/>
    </source>
</evidence>
<comment type="cofactor">
    <cofactor evidence="1">
        <name>FAD</name>
        <dbReference type="ChEBI" id="CHEBI:57692"/>
    </cofactor>
</comment>
<evidence type="ECO:0000259" key="11">
    <source>
        <dbReference type="SMART" id="SM00893"/>
    </source>
</evidence>
<keyword evidence="13" id="KW-1185">Reference proteome</keyword>
<evidence type="ECO:0000256" key="3">
    <source>
        <dbReference type="ARBA" id="ARBA00005817"/>
    </source>
</evidence>
<dbReference type="Pfam" id="PF00297">
    <property type="entry name" value="Ribosomal_L3"/>
    <property type="match status" value="1"/>
</dbReference>
<name>A0A077ZCN0_TRITR</name>
<dbReference type="SUPFAM" id="SSF52467">
    <property type="entry name" value="DHS-like NAD/FAD-binding domain"/>
    <property type="match status" value="1"/>
</dbReference>
<dbReference type="GO" id="GO:0045251">
    <property type="term" value="C:electron transfer flavoprotein complex"/>
    <property type="evidence" value="ECO:0007669"/>
    <property type="project" value="UniProtKB-ARBA"/>
</dbReference>
<dbReference type="SUPFAM" id="SSF52402">
    <property type="entry name" value="Adenine nucleotide alpha hydrolases-like"/>
    <property type="match status" value="1"/>
</dbReference>
<evidence type="ECO:0000256" key="5">
    <source>
        <dbReference type="ARBA" id="ARBA00022448"/>
    </source>
</evidence>
<dbReference type="Pfam" id="PF01012">
    <property type="entry name" value="ETF"/>
    <property type="match status" value="1"/>
</dbReference>
<dbReference type="InterPro" id="IPR029035">
    <property type="entry name" value="DHS-like_NAD/FAD-binding_dom"/>
</dbReference>
<dbReference type="FunFam" id="3.40.50.620:FF:000041">
    <property type="entry name" value="Electron transfer flavoprotein alpha subunit"/>
    <property type="match status" value="1"/>
</dbReference>
<dbReference type="PANTHER" id="PTHR43153:SF1">
    <property type="entry name" value="ELECTRON TRANSFER FLAVOPROTEIN SUBUNIT ALPHA, MITOCHONDRIAL"/>
    <property type="match status" value="1"/>
</dbReference>
<dbReference type="InterPro" id="IPR014729">
    <property type="entry name" value="Rossmann-like_a/b/a_fold"/>
</dbReference>
<evidence type="ECO:0000256" key="8">
    <source>
        <dbReference type="ARBA" id="ARBA00022980"/>
    </source>
</evidence>
<evidence type="ECO:0000256" key="9">
    <source>
        <dbReference type="ARBA" id="ARBA00022982"/>
    </source>
</evidence>
<accession>A0A077ZCN0</accession>
<dbReference type="OrthoDB" id="2398163at2759"/>
<dbReference type="PROSITE" id="PS00696">
    <property type="entry name" value="ETF_ALPHA"/>
    <property type="match status" value="1"/>
</dbReference>
<dbReference type="Gene3D" id="3.40.50.1220">
    <property type="entry name" value="TPP-binding domain"/>
    <property type="match status" value="1"/>
</dbReference>
<dbReference type="GO" id="GO:0003735">
    <property type="term" value="F:structural constituent of ribosome"/>
    <property type="evidence" value="ECO:0007669"/>
    <property type="project" value="InterPro"/>
</dbReference>
<evidence type="ECO:0000256" key="6">
    <source>
        <dbReference type="ARBA" id="ARBA00022630"/>
    </source>
</evidence>
<keyword evidence="6" id="KW-0285">Flavoprotein</keyword>
<dbReference type="InterPro" id="IPR014731">
    <property type="entry name" value="ETF_asu_C"/>
</dbReference>
<dbReference type="Proteomes" id="UP000030665">
    <property type="component" value="Unassembled WGS sequence"/>
</dbReference>
<proteinExistence type="inferred from homology"/>
<gene>
    <name evidence="12" type="ORF">TTRE_0000590101</name>
</gene>
<dbReference type="PANTHER" id="PTHR43153">
    <property type="entry name" value="ELECTRON TRANSFER FLAVOPROTEIN ALPHA"/>
    <property type="match status" value="1"/>
</dbReference>
<dbReference type="STRING" id="36087.A0A077ZCN0"/>
<dbReference type="GO" id="GO:0050660">
    <property type="term" value="F:flavin adenine dinucleotide binding"/>
    <property type="evidence" value="ECO:0007669"/>
    <property type="project" value="InterPro"/>
</dbReference>
<dbReference type="GO" id="GO:0006412">
    <property type="term" value="P:translation"/>
    <property type="evidence" value="ECO:0007669"/>
    <property type="project" value="InterPro"/>
</dbReference>
<dbReference type="InterPro" id="IPR000597">
    <property type="entry name" value="Ribosomal_uL3"/>
</dbReference>
<dbReference type="Pfam" id="PF00766">
    <property type="entry name" value="ETF_alpha"/>
    <property type="match status" value="1"/>
</dbReference>
<dbReference type="InterPro" id="IPR001308">
    <property type="entry name" value="ETF_a/FixB"/>
</dbReference>
<dbReference type="AlphaFoldDB" id="A0A077ZCN0"/>
<evidence type="ECO:0000256" key="2">
    <source>
        <dbReference type="ARBA" id="ARBA00004305"/>
    </source>
</evidence>
<dbReference type="EMBL" id="HG806188">
    <property type="protein sequence ID" value="CDW57609.1"/>
    <property type="molecule type" value="Genomic_DNA"/>
</dbReference>
<dbReference type="InterPro" id="IPR009000">
    <property type="entry name" value="Transl_B-barrel_sf"/>
</dbReference>
<evidence type="ECO:0000256" key="7">
    <source>
        <dbReference type="ARBA" id="ARBA00022827"/>
    </source>
</evidence>
<protein>
    <submittedName>
        <fullName evidence="12">ETF and ETF alpha and Ribosomal L3 domain contain ing protein</fullName>
    </submittedName>
</protein>
<dbReference type="InterPro" id="IPR014730">
    <property type="entry name" value="ETF_a/b_N"/>
</dbReference>
<keyword evidence="10" id="KW-0687">Ribonucleoprotein</keyword>
<dbReference type="GO" id="GO:0005840">
    <property type="term" value="C:ribosome"/>
    <property type="evidence" value="ECO:0007669"/>
    <property type="project" value="UniProtKB-KW"/>
</dbReference>
<evidence type="ECO:0000256" key="1">
    <source>
        <dbReference type="ARBA" id="ARBA00001974"/>
    </source>
</evidence>
<keyword evidence="8" id="KW-0689">Ribosomal protein</keyword>
<feature type="domain" description="Electron transfer flavoprotein alpha/beta-subunit N-terminal" evidence="11">
    <location>
        <begin position="403"/>
        <end position="583"/>
    </location>
</feature>
<comment type="similarity">
    <text evidence="3">Belongs to the ETF alpha-subunit/FixB family.</text>
</comment>
<dbReference type="SMART" id="SM00893">
    <property type="entry name" value="ETF"/>
    <property type="match status" value="1"/>
</dbReference>
<dbReference type="CDD" id="cd01715">
    <property type="entry name" value="ETF_alpha"/>
    <property type="match status" value="1"/>
</dbReference>
<keyword evidence="5" id="KW-0813">Transport</keyword>
<dbReference type="FunFam" id="3.40.50.1220:FF:000001">
    <property type="entry name" value="Electron transfer flavoprotein, alpha subunit"/>
    <property type="match status" value="1"/>
</dbReference>
<evidence type="ECO:0000256" key="4">
    <source>
        <dbReference type="ARBA" id="ARBA00006540"/>
    </source>
</evidence>
<dbReference type="Gene3D" id="3.40.50.620">
    <property type="entry name" value="HUPs"/>
    <property type="match status" value="1"/>
</dbReference>
<sequence>MNRLLAVGSTSVLRLPDTVALRGGLFFGQIRHSRRTTSLPPWRIRPYHGYLAENLSPKSVSFLQEAGLELYMDKARLARVDDGLFVPQEWTPGSVRCGLVCRKLGNLPQYTRDGTRMLCTLLEVLDNHVISYTDPETWYKHSSVGKKEGLKRLGRITIGVDSADPQLFTAAYRGLFMKAGVLPKRKLASFAVTPDAAIAPGTRLYANHFTIGQYVDIWGHTIDYGFQGVMVRWGFKGMPKTHGVTKTHRRPGAIGTSGDACVKPGKKMPGHMGSEWRVIRGLQVFLVLTGRIVVPPFFCCATTLLLFAQIVRINVKDQVLYVKGTAVPGDVNSLVYVKDSCIIPKRVQNPHFPTYYPNKDDEHKQLDEEQFVDELFNFSDPTIEFPKEDEKTMKWQTVRGKGCLVLAEHDGSQVSPATLSAINAGDKLGDVSCLVVGEKCQTVAEHLCKTKGVRSVLVTEHEALRGFLPELVSSLILSCHKQMHFDALIAAATSFGKSVLPRVAAKLDVGCASDVLEIKSPEVFVRPIYAGNGIATLKLLDPVKVLTIRSTCFKPSPTEGGSAEIVAGPKLENWDCRSEFIEQQVTKSERPQLTSAKVVISGGRGLKSGENFKLLYDLADRLGAAVGASRAAVDAGFCNNDMQVGQTGKIVAPDLYIAIGISGAIQHLAGMKDSKVIAAINKDPDAPIFQVADYGLVADLFEVSVL</sequence>
<dbReference type="GO" id="GO:0033539">
    <property type="term" value="P:fatty acid beta-oxidation using acyl-CoA dehydrogenase"/>
    <property type="evidence" value="ECO:0007669"/>
    <property type="project" value="TreeGrafter"/>
</dbReference>
<dbReference type="InterPro" id="IPR033947">
    <property type="entry name" value="ETF_alpha_N"/>
</dbReference>
<dbReference type="GO" id="GO:0005759">
    <property type="term" value="C:mitochondrial matrix"/>
    <property type="evidence" value="ECO:0007669"/>
    <property type="project" value="UniProtKB-SubCell"/>
</dbReference>
<dbReference type="GO" id="GO:0009055">
    <property type="term" value="F:electron transfer activity"/>
    <property type="evidence" value="ECO:0007669"/>
    <property type="project" value="InterPro"/>
</dbReference>
<keyword evidence="9" id="KW-0249">Electron transport</keyword>
<keyword evidence="7" id="KW-0274">FAD</keyword>
<organism evidence="12 13">
    <name type="scientific">Trichuris trichiura</name>
    <name type="common">Whipworm</name>
    <name type="synonym">Trichocephalus trichiurus</name>
    <dbReference type="NCBI Taxonomy" id="36087"/>
    <lineage>
        <taxon>Eukaryota</taxon>
        <taxon>Metazoa</taxon>
        <taxon>Ecdysozoa</taxon>
        <taxon>Nematoda</taxon>
        <taxon>Enoplea</taxon>
        <taxon>Dorylaimia</taxon>
        <taxon>Trichinellida</taxon>
        <taxon>Trichuridae</taxon>
        <taxon>Trichuris</taxon>
    </lineage>
</organism>
<dbReference type="Gene3D" id="2.40.30.10">
    <property type="entry name" value="Translation factors"/>
    <property type="match status" value="2"/>
</dbReference>